<evidence type="ECO:0000313" key="2">
    <source>
        <dbReference type="Proteomes" id="UP000606600"/>
    </source>
</evidence>
<proteinExistence type="predicted"/>
<gene>
    <name evidence="1" type="ORF">IDJ77_13000</name>
</gene>
<reference evidence="1 2" key="1">
    <citation type="submission" date="2020-09" db="EMBL/GenBank/DDBJ databases">
        <title>Novel species of Mucilaginibacter isolated from a glacier on the Tibetan Plateau.</title>
        <authorList>
            <person name="Liu Q."/>
            <person name="Xin Y.-H."/>
        </authorList>
    </citation>
    <scope>NUCLEOTIDE SEQUENCE [LARGE SCALE GENOMIC DNA]</scope>
    <source>
        <strain evidence="1 2">ZT4R22</strain>
    </source>
</reference>
<accession>A0ABR7WR78</accession>
<dbReference type="Proteomes" id="UP000606600">
    <property type="component" value="Unassembled WGS sequence"/>
</dbReference>
<protein>
    <submittedName>
        <fullName evidence="1">Uncharacterized protein</fullName>
    </submittedName>
</protein>
<keyword evidence="2" id="KW-1185">Reference proteome</keyword>
<evidence type="ECO:0000313" key="1">
    <source>
        <dbReference type="EMBL" id="MBD1364731.1"/>
    </source>
</evidence>
<organism evidence="1 2">
    <name type="scientific">Mucilaginibacter pankratovii</name>
    <dbReference type="NCBI Taxonomy" id="2772110"/>
    <lineage>
        <taxon>Bacteria</taxon>
        <taxon>Pseudomonadati</taxon>
        <taxon>Bacteroidota</taxon>
        <taxon>Sphingobacteriia</taxon>
        <taxon>Sphingobacteriales</taxon>
        <taxon>Sphingobacteriaceae</taxon>
        <taxon>Mucilaginibacter</taxon>
    </lineage>
</organism>
<dbReference type="EMBL" id="JACWMY010000006">
    <property type="protein sequence ID" value="MBD1364731.1"/>
    <property type="molecule type" value="Genomic_DNA"/>
</dbReference>
<dbReference type="RefSeq" id="WP_191189397.1">
    <property type="nucleotide sequence ID" value="NZ_JACWMY010000006.1"/>
</dbReference>
<comment type="caution">
    <text evidence="1">The sequence shown here is derived from an EMBL/GenBank/DDBJ whole genome shotgun (WGS) entry which is preliminary data.</text>
</comment>
<sequence>MLPIKADLRYFLEPNFYIQGDAGVAIILNRADLSYTYSSRFTYSPQMGVLFAAGAKNFIGPGIRYRATGKYDAEDPASKYGFLGRCVAYGF</sequence>
<name>A0ABR7WR78_9SPHI</name>